<reference evidence="16 17" key="1">
    <citation type="submission" date="2023-03" db="EMBL/GenBank/DDBJ databases">
        <authorList>
            <person name="Uniacke-Lowe S."/>
            <person name="Ross P."/>
            <person name="Hill C."/>
        </authorList>
    </citation>
    <scope>NUCLEOTIDE SEQUENCE [LARGE SCALE GENOMIC DNA]</scope>
    <source>
        <strain evidence="16 17">APC 4016</strain>
    </source>
</reference>
<dbReference type="InterPro" id="IPR037523">
    <property type="entry name" value="VOC_core"/>
</dbReference>
<feature type="domain" description="VOC" evidence="15">
    <location>
        <begin position="153"/>
        <end position="274"/>
    </location>
</feature>
<dbReference type="GO" id="GO:0018577">
    <property type="term" value="F:catechol 2,3-dioxygenase activity"/>
    <property type="evidence" value="ECO:0007669"/>
    <property type="project" value="UniProtKB-EC"/>
</dbReference>
<evidence type="ECO:0000256" key="5">
    <source>
        <dbReference type="ARBA" id="ARBA00022190"/>
    </source>
</evidence>
<dbReference type="Gene3D" id="3.10.180.10">
    <property type="entry name" value="2,3-Dihydroxybiphenyl 1,2-Dioxygenase, domain 1"/>
    <property type="match status" value="2"/>
</dbReference>
<dbReference type="RefSeq" id="WP_290183609.1">
    <property type="nucleotide sequence ID" value="NZ_JASDCQ010000002.1"/>
</dbReference>
<gene>
    <name evidence="16" type="ORF">QMA01_08025</name>
</gene>
<keyword evidence="8 14" id="KW-0058">Aromatic hydrocarbons catabolism</keyword>
<name>A0ABT7ZJA2_9BACL</name>
<comment type="caution">
    <text evidence="16">The sequence shown here is derived from an EMBL/GenBank/DDBJ whole genome shotgun (WGS) entry which is preliminary data.</text>
</comment>
<comment type="catalytic activity">
    <reaction evidence="1">
        <text>catechol + O2 = (2Z,4E)-2-hydroxy-6-oxohexa-2,4-dienoate + H(+)</text>
        <dbReference type="Rhea" id="RHEA:17337"/>
        <dbReference type="ChEBI" id="CHEBI:15378"/>
        <dbReference type="ChEBI" id="CHEBI:15379"/>
        <dbReference type="ChEBI" id="CHEBI:18135"/>
        <dbReference type="ChEBI" id="CHEBI:71198"/>
        <dbReference type="EC" id="1.13.11.2"/>
    </reaction>
</comment>
<dbReference type="InterPro" id="IPR051332">
    <property type="entry name" value="Fosfomycin_Res_Enzymes"/>
</dbReference>
<dbReference type="NCBIfam" id="TIGR03211">
    <property type="entry name" value="catechol_2_3"/>
    <property type="match status" value="1"/>
</dbReference>
<keyword evidence="9 14" id="KW-0223">Dioxygenase</keyword>
<dbReference type="CDD" id="cd09013">
    <property type="entry name" value="BphC-JF8_N_like"/>
    <property type="match status" value="1"/>
</dbReference>
<dbReference type="EC" id="1.13.11.2" evidence="4"/>
<evidence type="ECO:0000256" key="11">
    <source>
        <dbReference type="ARBA" id="ARBA00023004"/>
    </source>
</evidence>
<keyword evidence="17" id="KW-1185">Reference proteome</keyword>
<dbReference type="SUPFAM" id="SSF54593">
    <property type="entry name" value="Glyoxalase/Bleomycin resistance protein/Dihydroxybiphenyl dioxygenase"/>
    <property type="match status" value="1"/>
</dbReference>
<comment type="cofactor">
    <cofactor evidence="2 14">
        <name>Fe(2+)</name>
        <dbReference type="ChEBI" id="CHEBI:29033"/>
    </cofactor>
</comment>
<dbReference type="CDD" id="cd09014">
    <property type="entry name" value="BphC-JF8_C_like"/>
    <property type="match status" value="1"/>
</dbReference>
<dbReference type="InterPro" id="IPR004360">
    <property type="entry name" value="Glyas_Fos-R_dOase_dom"/>
</dbReference>
<evidence type="ECO:0000256" key="6">
    <source>
        <dbReference type="ARBA" id="ARBA00022723"/>
    </source>
</evidence>
<evidence type="ECO:0000256" key="12">
    <source>
        <dbReference type="ARBA" id="ARBA00030369"/>
    </source>
</evidence>
<evidence type="ECO:0000256" key="13">
    <source>
        <dbReference type="ARBA" id="ARBA00031146"/>
    </source>
</evidence>
<evidence type="ECO:0000256" key="1">
    <source>
        <dbReference type="ARBA" id="ARBA00000163"/>
    </source>
</evidence>
<keyword evidence="11 14" id="KW-0408">Iron</keyword>
<evidence type="ECO:0000256" key="2">
    <source>
        <dbReference type="ARBA" id="ARBA00001954"/>
    </source>
</evidence>
<dbReference type="Proteomes" id="UP001225873">
    <property type="component" value="Unassembled WGS sequence"/>
</dbReference>
<evidence type="ECO:0000259" key="15">
    <source>
        <dbReference type="PROSITE" id="PS51819"/>
    </source>
</evidence>
<organism evidence="16 17">
    <name type="scientific">Planococcus notacanthi</name>
    <dbReference type="NCBI Taxonomy" id="3035188"/>
    <lineage>
        <taxon>Bacteria</taxon>
        <taxon>Bacillati</taxon>
        <taxon>Bacillota</taxon>
        <taxon>Bacilli</taxon>
        <taxon>Bacillales</taxon>
        <taxon>Caryophanaceae</taxon>
        <taxon>Planococcus</taxon>
    </lineage>
</organism>
<evidence type="ECO:0000256" key="8">
    <source>
        <dbReference type="ARBA" id="ARBA00022797"/>
    </source>
</evidence>
<dbReference type="EMBL" id="JASDCQ010000002">
    <property type="protein sequence ID" value="MDN3427237.1"/>
    <property type="molecule type" value="Genomic_DNA"/>
</dbReference>
<dbReference type="Pfam" id="PF00903">
    <property type="entry name" value="Glyoxalase"/>
    <property type="match status" value="2"/>
</dbReference>
<dbReference type="PANTHER" id="PTHR36113:SF3">
    <property type="entry name" value="SLL5075 PROTEIN"/>
    <property type="match status" value="1"/>
</dbReference>
<evidence type="ECO:0000256" key="7">
    <source>
        <dbReference type="ARBA" id="ARBA00022737"/>
    </source>
</evidence>
<keyword evidence="7" id="KW-0677">Repeat</keyword>
<evidence type="ECO:0000313" key="16">
    <source>
        <dbReference type="EMBL" id="MDN3427237.1"/>
    </source>
</evidence>
<proteinExistence type="inferred from homology"/>
<dbReference type="PROSITE" id="PS00082">
    <property type="entry name" value="EXTRADIOL_DIOXYGENAS"/>
    <property type="match status" value="1"/>
</dbReference>
<dbReference type="InterPro" id="IPR029068">
    <property type="entry name" value="Glyas_Bleomycin-R_OHBP_Dase"/>
</dbReference>
<dbReference type="PANTHER" id="PTHR36113">
    <property type="entry name" value="LYASE, PUTATIVE-RELATED-RELATED"/>
    <property type="match status" value="1"/>
</dbReference>
<feature type="domain" description="VOC" evidence="15">
    <location>
        <begin position="11"/>
        <end position="123"/>
    </location>
</feature>
<evidence type="ECO:0000313" key="17">
    <source>
        <dbReference type="Proteomes" id="UP001225873"/>
    </source>
</evidence>
<accession>A0ABT7ZJA2</accession>
<comment type="similarity">
    <text evidence="3 14">Belongs to the extradiol ring-cleavage dioxygenase family.</text>
</comment>
<keyword evidence="6" id="KW-0479">Metal-binding</keyword>
<dbReference type="InterPro" id="IPR017624">
    <property type="entry name" value="Catechol_2-3_dOase"/>
</dbReference>
<evidence type="ECO:0000256" key="9">
    <source>
        <dbReference type="ARBA" id="ARBA00022964"/>
    </source>
</evidence>
<evidence type="ECO:0000256" key="14">
    <source>
        <dbReference type="RuleBase" id="RU000683"/>
    </source>
</evidence>
<protein>
    <recommendedName>
        <fullName evidence="5">Metapyrocatechase</fullName>
        <ecNumber evidence="4">1.13.11.2</ecNumber>
    </recommendedName>
    <alternativeName>
        <fullName evidence="13">CatO2ase</fullName>
    </alternativeName>
    <alternativeName>
        <fullName evidence="12">Catechol 2,3-dioxygenase</fullName>
    </alternativeName>
</protein>
<sequence length="325" mass="36829">MTKEPILDVAQLAHVEIYSTDLEGSVKFFREILGMEESQREGNSVYMRAYEDFYHNTLIITASDEAGLGHIGWRATSPQALERRVQALEELGYGIGWIDGDVGHGRAYQFKTPDGHKMEILWDVEYYEAPEDQKTPLLNRPQKRPNRGVPVRRIDHVNLMASETNKNVEFLEEALGFKVRERILDEDNKDIAAWMSVSNLVHDVAIMGDALGEKGRLHHICYWYGYPQHLMDVADLLVEGGFQIEAGPGKHGVTQGNFLYVLEPGGNRVELFGDSGYQIFDPAWKTVEWKGADLEHAIIWHGSNLPAEFFEYATPVRAKSPVENV</sequence>
<evidence type="ECO:0000256" key="4">
    <source>
        <dbReference type="ARBA" id="ARBA00013117"/>
    </source>
</evidence>
<dbReference type="InterPro" id="IPR000486">
    <property type="entry name" value="Xdiol_ring_cleave_dOase_1/2"/>
</dbReference>
<dbReference type="PROSITE" id="PS51819">
    <property type="entry name" value="VOC"/>
    <property type="match status" value="2"/>
</dbReference>
<evidence type="ECO:0000256" key="10">
    <source>
        <dbReference type="ARBA" id="ARBA00023002"/>
    </source>
</evidence>
<evidence type="ECO:0000256" key="3">
    <source>
        <dbReference type="ARBA" id="ARBA00008784"/>
    </source>
</evidence>
<keyword evidence="10 14" id="KW-0560">Oxidoreductase</keyword>